<gene>
    <name evidence="2" type="ORF">NADFUDRAFT_42424</name>
</gene>
<proteinExistence type="predicted"/>
<evidence type="ECO:0000313" key="2">
    <source>
        <dbReference type="EMBL" id="ODQ65132.1"/>
    </source>
</evidence>
<protein>
    <submittedName>
        <fullName evidence="2">Uncharacterized protein</fullName>
    </submittedName>
</protein>
<organism evidence="2 3">
    <name type="scientific">Nadsonia fulvescens var. elongata DSM 6958</name>
    <dbReference type="NCBI Taxonomy" id="857566"/>
    <lineage>
        <taxon>Eukaryota</taxon>
        <taxon>Fungi</taxon>
        <taxon>Dikarya</taxon>
        <taxon>Ascomycota</taxon>
        <taxon>Saccharomycotina</taxon>
        <taxon>Dipodascomycetes</taxon>
        <taxon>Dipodascales</taxon>
        <taxon>Dipodascales incertae sedis</taxon>
        <taxon>Nadsonia</taxon>
    </lineage>
</organism>
<dbReference type="EMBL" id="KV454410">
    <property type="protein sequence ID" value="ODQ65132.1"/>
    <property type="molecule type" value="Genomic_DNA"/>
</dbReference>
<accession>A0A1E3PJM2</accession>
<dbReference type="Proteomes" id="UP000095009">
    <property type="component" value="Unassembled WGS sequence"/>
</dbReference>
<sequence>MKHQPRRKVDFPKSTNHSNFNRTETLTPKSNKLIKLLSTILPCSSRVKKYEDFHTRVPDFGSGSNTLHYQLVSHLYSPPFTSVANNEDYLGSLKYNLSGCSELNVPRNLTVRFHPSNKHPMELDSAVGSDNSDKLSLAFFDSNKTCHASLATLQVPSNRFDTTNSVKLKKPYSIQRSSDKINKVDEGLSTKSLRKIKVRTTPLKVSEPQIITASFQSATDNSFKTDYPIIYKTKKWLIKKMKRTKKKKTTQVAEKRISSPYITHNNKFIEYCLKVIWYPFAKNYRSHQAEKKIHLNKISPLAHVKIVKKSSNAAIEANKSRNEKDTSCRHAYEGAMFLKYKKAQIKAKIDHEWGILKEKDQGFRYSPNFGLFAKLSFRYFFFGDSLKFFI</sequence>
<reference evidence="2 3" key="1">
    <citation type="journal article" date="2016" name="Proc. Natl. Acad. Sci. U.S.A.">
        <title>Comparative genomics of biotechnologically important yeasts.</title>
        <authorList>
            <person name="Riley R."/>
            <person name="Haridas S."/>
            <person name="Wolfe K.H."/>
            <person name="Lopes M.R."/>
            <person name="Hittinger C.T."/>
            <person name="Goeker M."/>
            <person name="Salamov A.A."/>
            <person name="Wisecaver J.H."/>
            <person name="Long T.M."/>
            <person name="Calvey C.H."/>
            <person name="Aerts A.L."/>
            <person name="Barry K.W."/>
            <person name="Choi C."/>
            <person name="Clum A."/>
            <person name="Coughlan A.Y."/>
            <person name="Deshpande S."/>
            <person name="Douglass A.P."/>
            <person name="Hanson S.J."/>
            <person name="Klenk H.-P."/>
            <person name="LaButti K.M."/>
            <person name="Lapidus A."/>
            <person name="Lindquist E.A."/>
            <person name="Lipzen A.M."/>
            <person name="Meier-Kolthoff J.P."/>
            <person name="Ohm R.A."/>
            <person name="Otillar R.P."/>
            <person name="Pangilinan J.L."/>
            <person name="Peng Y."/>
            <person name="Rokas A."/>
            <person name="Rosa C.A."/>
            <person name="Scheuner C."/>
            <person name="Sibirny A.A."/>
            <person name="Slot J.C."/>
            <person name="Stielow J.B."/>
            <person name="Sun H."/>
            <person name="Kurtzman C.P."/>
            <person name="Blackwell M."/>
            <person name="Grigoriev I.V."/>
            <person name="Jeffries T.W."/>
        </authorList>
    </citation>
    <scope>NUCLEOTIDE SEQUENCE [LARGE SCALE GENOMIC DNA]</scope>
    <source>
        <strain evidence="2 3">DSM 6958</strain>
    </source>
</reference>
<feature type="compositionally biased region" description="Polar residues" evidence="1">
    <location>
        <begin position="13"/>
        <end position="25"/>
    </location>
</feature>
<name>A0A1E3PJM2_9ASCO</name>
<feature type="region of interest" description="Disordered" evidence="1">
    <location>
        <begin position="1"/>
        <end position="25"/>
    </location>
</feature>
<keyword evidence="3" id="KW-1185">Reference proteome</keyword>
<evidence type="ECO:0000256" key="1">
    <source>
        <dbReference type="SAM" id="MobiDB-lite"/>
    </source>
</evidence>
<dbReference type="AlphaFoldDB" id="A0A1E3PJM2"/>
<evidence type="ECO:0000313" key="3">
    <source>
        <dbReference type="Proteomes" id="UP000095009"/>
    </source>
</evidence>